<keyword evidence="1" id="KW-0596">Phosphopantetheine</keyword>
<dbReference type="GO" id="GO:0006633">
    <property type="term" value="P:fatty acid biosynthetic process"/>
    <property type="evidence" value="ECO:0007669"/>
    <property type="project" value="InterPro"/>
</dbReference>
<dbReference type="PANTHER" id="PTHR43775">
    <property type="entry name" value="FATTY ACID SYNTHASE"/>
    <property type="match status" value="1"/>
</dbReference>
<feature type="non-terminal residue" evidence="5">
    <location>
        <position position="1"/>
    </location>
</feature>
<dbReference type="GeneID" id="20221443"/>
<dbReference type="Proteomes" id="UP000002729">
    <property type="component" value="Unassembled WGS sequence"/>
</dbReference>
<evidence type="ECO:0000256" key="2">
    <source>
        <dbReference type="ARBA" id="ARBA00022553"/>
    </source>
</evidence>
<evidence type="ECO:0000313" key="6">
    <source>
        <dbReference type="Proteomes" id="UP000002729"/>
    </source>
</evidence>
<dbReference type="PROSITE" id="PS00606">
    <property type="entry name" value="KS3_1"/>
    <property type="match status" value="1"/>
</dbReference>
<proteinExistence type="predicted"/>
<dbReference type="AlphaFoldDB" id="F0YP83"/>
<evidence type="ECO:0000256" key="1">
    <source>
        <dbReference type="ARBA" id="ARBA00022450"/>
    </source>
</evidence>
<sequence>SLDPQQSMLLDVGYTTLNQKFLTGCARPVRDALMHENIGVFVGVEASGFHSHQVGKTSLTGGSLSVTSGRLSYTLGLVGPCNSIDTACASALAALHLCAGSVRDNYADGIGIGTKILSWAANLAMSEAMMTSPLG</sequence>
<dbReference type="Gene3D" id="3.40.47.10">
    <property type="match status" value="1"/>
</dbReference>
<evidence type="ECO:0000256" key="3">
    <source>
        <dbReference type="ARBA" id="ARBA00022679"/>
    </source>
</evidence>
<keyword evidence="3" id="KW-0808">Transferase</keyword>
<gene>
    <name evidence="5" type="ORF">AURANDRAFT_34503</name>
</gene>
<dbReference type="InterPro" id="IPR014030">
    <property type="entry name" value="Ketoacyl_synth_N"/>
</dbReference>
<dbReference type="InterPro" id="IPR050091">
    <property type="entry name" value="PKS_NRPS_Biosynth_Enz"/>
</dbReference>
<evidence type="ECO:0000259" key="4">
    <source>
        <dbReference type="Pfam" id="PF00109"/>
    </source>
</evidence>
<dbReference type="EMBL" id="GL833203">
    <property type="protein sequence ID" value="EGB03076.1"/>
    <property type="molecule type" value="Genomic_DNA"/>
</dbReference>
<keyword evidence="6" id="KW-1185">Reference proteome</keyword>
<protein>
    <recommendedName>
        <fullName evidence="4">Beta-ketoacyl synthase-like N-terminal domain-containing protein</fullName>
    </recommendedName>
</protein>
<dbReference type="SUPFAM" id="SSF53901">
    <property type="entry name" value="Thiolase-like"/>
    <property type="match status" value="1"/>
</dbReference>
<dbReference type="KEGG" id="aaf:AURANDRAFT_34503"/>
<dbReference type="InterPro" id="IPR018201">
    <property type="entry name" value="Ketoacyl_synth_AS"/>
</dbReference>
<dbReference type="GO" id="GO:0004312">
    <property type="term" value="F:fatty acid synthase activity"/>
    <property type="evidence" value="ECO:0007669"/>
    <property type="project" value="TreeGrafter"/>
</dbReference>
<dbReference type="GO" id="GO:0004315">
    <property type="term" value="F:3-oxoacyl-[acyl-carrier-protein] synthase activity"/>
    <property type="evidence" value="ECO:0007669"/>
    <property type="project" value="InterPro"/>
</dbReference>
<accession>F0YP83</accession>
<evidence type="ECO:0000313" key="5">
    <source>
        <dbReference type="EMBL" id="EGB03076.1"/>
    </source>
</evidence>
<dbReference type="InParanoid" id="F0YP83"/>
<organism evidence="6">
    <name type="scientific">Aureococcus anophagefferens</name>
    <name type="common">Harmful bloom alga</name>
    <dbReference type="NCBI Taxonomy" id="44056"/>
    <lineage>
        <taxon>Eukaryota</taxon>
        <taxon>Sar</taxon>
        <taxon>Stramenopiles</taxon>
        <taxon>Ochrophyta</taxon>
        <taxon>Pelagophyceae</taxon>
        <taxon>Pelagomonadales</taxon>
        <taxon>Pelagomonadaceae</taxon>
        <taxon>Aureococcus</taxon>
    </lineage>
</organism>
<reference evidence="5 6" key="1">
    <citation type="journal article" date="2011" name="Proc. Natl. Acad. Sci. U.S.A.">
        <title>Niche of harmful alga Aureococcus anophagefferens revealed through ecogenomics.</title>
        <authorList>
            <person name="Gobler C.J."/>
            <person name="Berry D.L."/>
            <person name="Dyhrman S.T."/>
            <person name="Wilhelm S.W."/>
            <person name="Salamov A."/>
            <person name="Lobanov A.V."/>
            <person name="Zhang Y."/>
            <person name="Collier J.L."/>
            <person name="Wurch L.L."/>
            <person name="Kustka A.B."/>
            <person name="Dill B.D."/>
            <person name="Shah M."/>
            <person name="VerBerkmoes N.C."/>
            <person name="Kuo A."/>
            <person name="Terry A."/>
            <person name="Pangilinan J."/>
            <person name="Lindquist E.A."/>
            <person name="Lucas S."/>
            <person name="Paulsen I.T."/>
            <person name="Hattenrath-Lehmann T.K."/>
            <person name="Talmage S.C."/>
            <person name="Walker E.A."/>
            <person name="Koch F."/>
            <person name="Burson A.M."/>
            <person name="Marcoval M.A."/>
            <person name="Tang Y.Z."/>
            <person name="Lecleir G.R."/>
            <person name="Coyne K.J."/>
            <person name="Berg G.M."/>
            <person name="Bertrand E.M."/>
            <person name="Saito M.A."/>
            <person name="Gladyshev V.N."/>
            <person name="Grigoriev I.V."/>
        </authorList>
    </citation>
    <scope>NUCLEOTIDE SEQUENCE [LARGE SCALE GENOMIC DNA]</scope>
    <source>
        <strain evidence="6">CCMP 1984</strain>
    </source>
</reference>
<feature type="domain" description="Beta-ketoacyl synthase-like N-terminal" evidence="4">
    <location>
        <begin position="2"/>
        <end position="110"/>
    </location>
</feature>
<dbReference type="InterPro" id="IPR016039">
    <property type="entry name" value="Thiolase-like"/>
</dbReference>
<dbReference type="Pfam" id="PF00109">
    <property type="entry name" value="ketoacyl-synt"/>
    <property type="match status" value="1"/>
</dbReference>
<dbReference type="PANTHER" id="PTHR43775:SF37">
    <property type="entry name" value="SI:DKEY-61P9.11"/>
    <property type="match status" value="1"/>
</dbReference>
<dbReference type="RefSeq" id="XP_009042229.1">
    <property type="nucleotide sequence ID" value="XM_009043981.1"/>
</dbReference>
<name>F0YP83_AURAN</name>
<keyword evidence="2" id="KW-0597">Phosphoprotein</keyword>